<dbReference type="EMBL" id="BSDI01000016">
    <property type="protein sequence ID" value="GLH98399.1"/>
    <property type="molecule type" value="Genomic_DNA"/>
</dbReference>
<keyword evidence="1" id="KW-0732">Signal</keyword>
<evidence type="ECO:0000313" key="3">
    <source>
        <dbReference type="Proteomes" id="UP001144280"/>
    </source>
</evidence>
<keyword evidence="3" id="KW-1185">Reference proteome</keyword>
<feature type="signal peptide" evidence="1">
    <location>
        <begin position="1"/>
        <end position="16"/>
    </location>
</feature>
<evidence type="ECO:0000313" key="2">
    <source>
        <dbReference type="EMBL" id="GLH98399.1"/>
    </source>
</evidence>
<proteinExistence type="predicted"/>
<evidence type="ECO:0008006" key="4">
    <source>
        <dbReference type="Google" id="ProtNLM"/>
    </source>
</evidence>
<accession>A0ABQ5QXG7</accession>
<dbReference type="Proteomes" id="UP001144280">
    <property type="component" value="Unassembled WGS sequence"/>
</dbReference>
<feature type="chain" id="PRO_5047166295" description="Lipoprotein" evidence="1">
    <location>
        <begin position="17"/>
        <end position="241"/>
    </location>
</feature>
<comment type="caution">
    <text evidence="2">The sequence shown here is derived from an EMBL/GenBank/DDBJ whole genome shotgun (WGS) entry which is preliminary data.</text>
</comment>
<reference evidence="2" key="1">
    <citation type="submission" date="2022-12" db="EMBL/GenBank/DDBJ databases">
        <title>New Phytohabitans aurantiacus sp. RD004123 nov., an actinomycete isolated from soil.</title>
        <authorList>
            <person name="Triningsih D.W."/>
            <person name="Harunari E."/>
            <person name="Igarashi Y."/>
        </authorList>
    </citation>
    <scope>NUCLEOTIDE SEQUENCE</scope>
    <source>
        <strain evidence="2">RD004123</strain>
    </source>
</reference>
<sequence length="241" mass="25308">MAAMRARRLASIAVVACLGLGVLTGCQVESGKAAIIGGTSFTDDQVTEIYEGAQQASAAEPTPSASPGPAAAPLVSRQKVVDLLVSLELGRRIVEEKKFPAPEQATNPEEIAAALGAPPQSEYVKLWAAWLDVQNTIVEHTPRVGLTDEGIMQVYEALVRSNAIQGGMNITQVREAFGAAIFAEAATLVSTSLGAEVEKVDAEINPKYQPLGAPLAVNTQQGPVFYSLPYVSSDMVTDVSL</sequence>
<gene>
    <name evidence="2" type="ORF">Pa4123_36740</name>
</gene>
<protein>
    <recommendedName>
        <fullName evidence="4">Lipoprotein</fullName>
    </recommendedName>
</protein>
<evidence type="ECO:0000256" key="1">
    <source>
        <dbReference type="SAM" id="SignalP"/>
    </source>
</evidence>
<organism evidence="2 3">
    <name type="scientific">Phytohabitans aurantiacus</name>
    <dbReference type="NCBI Taxonomy" id="3016789"/>
    <lineage>
        <taxon>Bacteria</taxon>
        <taxon>Bacillati</taxon>
        <taxon>Actinomycetota</taxon>
        <taxon>Actinomycetes</taxon>
        <taxon>Micromonosporales</taxon>
        <taxon>Micromonosporaceae</taxon>
    </lineage>
</organism>
<name>A0ABQ5QXG7_9ACTN</name>
<dbReference type="PROSITE" id="PS51257">
    <property type="entry name" value="PROKAR_LIPOPROTEIN"/>
    <property type="match status" value="1"/>
</dbReference>